<evidence type="ECO:0000313" key="3">
    <source>
        <dbReference type="EnsemblPlants" id="PNT69164"/>
    </source>
</evidence>
<protein>
    <submittedName>
        <fullName evidence="2 3">Uncharacterized protein</fullName>
    </submittedName>
</protein>
<keyword evidence="1" id="KW-1133">Transmembrane helix</keyword>
<accession>A0A2K2D4F4</accession>
<keyword evidence="1" id="KW-0472">Membrane</keyword>
<reference evidence="2" key="2">
    <citation type="submission" date="2017-06" db="EMBL/GenBank/DDBJ databases">
        <title>WGS assembly of Brachypodium distachyon.</title>
        <authorList>
            <consortium name="The International Brachypodium Initiative"/>
            <person name="Lucas S."/>
            <person name="Harmon-Smith M."/>
            <person name="Lail K."/>
            <person name="Tice H."/>
            <person name="Grimwood J."/>
            <person name="Bruce D."/>
            <person name="Barry K."/>
            <person name="Shu S."/>
            <person name="Lindquist E."/>
            <person name="Wang M."/>
            <person name="Pitluck S."/>
            <person name="Vogel J.P."/>
            <person name="Garvin D.F."/>
            <person name="Mockler T.C."/>
            <person name="Schmutz J."/>
            <person name="Rokhsar D."/>
            <person name="Bevan M.W."/>
        </authorList>
    </citation>
    <scope>NUCLEOTIDE SEQUENCE</scope>
    <source>
        <strain evidence="2">Bd21</strain>
    </source>
</reference>
<evidence type="ECO:0000313" key="2">
    <source>
        <dbReference type="EMBL" id="PNT69164.1"/>
    </source>
</evidence>
<evidence type="ECO:0000256" key="1">
    <source>
        <dbReference type="SAM" id="Phobius"/>
    </source>
</evidence>
<gene>
    <name evidence="2" type="ORF">BRADI_3g50435v3</name>
</gene>
<dbReference type="Gramene" id="PNT69164">
    <property type="protein sequence ID" value="PNT69164"/>
    <property type="gene ID" value="BRADI_3g50435v3"/>
</dbReference>
<proteinExistence type="predicted"/>
<evidence type="ECO:0000313" key="4">
    <source>
        <dbReference type="Proteomes" id="UP000008810"/>
    </source>
</evidence>
<keyword evidence="1" id="KW-0812">Transmembrane</keyword>
<reference evidence="3" key="3">
    <citation type="submission" date="2018-08" db="UniProtKB">
        <authorList>
            <consortium name="EnsemblPlants"/>
        </authorList>
    </citation>
    <scope>IDENTIFICATION</scope>
    <source>
        <strain evidence="3">cv. Bd21</strain>
    </source>
</reference>
<dbReference type="EMBL" id="CM000882">
    <property type="protein sequence ID" value="PNT69164.1"/>
    <property type="molecule type" value="Genomic_DNA"/>
</dbReference>
<name>A0A2K2D4F4_BRADI</name>
<dbReference type="Proteomes" id="UP000008810">
    <property type="component" value="Chromosome 3"/>
</dbReference>
<reference evidence="2 3" key="1">
    <citation type="journal article" date="2010" name="Nature">
        <title>Genome sequencing and analysis of the model grass Brachypodium distachyon.</title>
        <authorList>
            <consortium name="International Brachypodium Initiative"/>
        </authorList>
    </citation>
    <scope>NUCLEOTIDE SEQUENCE [LARGE SCALE GENOMIC DNA]</scope>
    <source>
        <strain evidence="2 3">Bd21</strain>
    </source>
</reference>
<dbReference type="EnsemblPlants" id="PNT69164">
    <property type="protein sequence ID" value="PNT69164"/>
    <property type="gene ID" value="BRADI_3g50435v3"/>
</dbReference>
<dbReference type="InParanoid" id="A0A2K2D4F4"/>
<feature type="transmembrane region" description="Helical" evidence="1">
    <location>
        <begin position="47"/>
        <end position="69"/>
    </location>
</feature>
<organism evidence="2">
    <name type="scientific">Brachypodium distachyon</name>
    <name type="common">Purple false brome</name>
    <name type="synonym">Trachynia distachya</name>
    <dbReference type="NCBI Taxonomy" id="15368"/>
    <lineage>
        <taxon>Eukaryota</taxon>
        <taxon>Viridiplantae</taxon>
        <taxon>Streptophyta</taxon>
        <taxon>Embryophyta</taxon>
        <taxon>Tracheophyta</taxon>
        <taxon>Spermatophyta</taxon>
        <taxon>Magnoliopsida</taxon>
        <taxon>Liliopsida</taxon>
        <taxon>Poales</taxon>
        <taxon>Poaceae</taxon>
        <taxon>BOP clade</taxon>
        <taxon>Pooideae</taxon>
        <taxon>Stipodae</taxon>
        <taxon>Brachypodieae</taxon>
        <taxon>Brachypodium</taxon>
    </lineage>
</organism>
<sequence>MAKVVLVAPLRAPCCQFSLQEPISRHSPFQQIAVIQGSTLGGTQNLIFLPISVYVMLPLTFNILNLFYLMQHNLCSSVLNFLMHFVILIKCNPGIARDRPC</sequence>
<dbReference type="AlphaFoldDB" id="A0A2K2D4F4"/>
<keyword evidence="4" id="KW-1185">Reference proteome</keyword>